<evidence type="ECO:0000256" key="2">
    <source>
        <dbReference type="SAM" id="SignalP"/>
    </source>
</evidence>
<evidence type="ECO:0000256" key="1">
    <source>
        <dbReference type="SAM" id="Phobius"/>
    </source>
</evidence>
<keyword evidence="2" id="KW-0732">Signal</keyword>
<keyword evidence="1" id="KW-0812">Transmembrane</keyword>
<feature type="domain" description="SH3b" evidence="3">
    <location>
        <begin position="196"/>
        <end position="234"/>
    </location>
</feature>
<feature type="chain" id="PRO_5045953862" description="SH3b domain-containing protein" evidence="2">
    <location>
        <begin position="23"/>
        <end position="244"/>
    </location>
</feature>
<comment type="caution">
    <text evidence="4">The sequence shown here is derived from an EMBL/GenBank/DDBJ whole genome shotgun (WGS) entry which is preliminary data.</text>
</comment>
<evidence type="ECO:0000259" key="3">
    <source>
        <dbReference type="Pfam" id="PF08239"/>
    </source>
</evidence>
<dbReference type="Pfam" id="PF08239">
    <property type="entry name" value="SH3_3"/>
    <property type="match status" value="1"/>
</dbReference>
<accession>A0ABS1KTN0</accession>
<proteinExistence type="predicted"/>
<sequence length="244" mass="26927">MQRRVLKNLIILALSFFSGLQAASAQVGAFRLAQADSLYGKKRYVQSLEHYQAILNQHEYSPAMLLKMAYIQEGLNRVGPALYYLNLYNLATDDEQVLDKMEELATKHNLEGYSQTDKDLALSFYHNYHQPLSAGLAVVALFLVGLTVFSKRRGGRGLAPGLACALVLVGLVVHINFGEKTDTGIIGNGNAFLMDGPSPGASVISVVDEGHRVQIVGHRDVWIEILWNGQTAYIRDTNLLPVRL</sequence>
<keyword evidence="1" id="KW-1133">Transmembrane helix</keyword>
<dbReference type="Gene3D" id="2.30.30.40">
    <property type="entry name" value="SH3 Domains"/>
    <property type="match status" value="1"/>
</dbReference>
<feature type="transmembrane region" description="Helical" evidence="1">
    <location>
        <begin position="132"/>
        <end position="150"/>
    </location>
</feature>
<feature type="signal peptide" evidence="2">
    <location>
        <begin position="1"/>
        <end position="22"/>
    </location>
</feature>
<keyword evidence="5" id="KW-1185">Reference proteome</keyword>
<dbReference type="EMBL" id="JAERRB010000004">
    <property type="protein sequence ID" value="MBL0742622.1"/>
    <property type="molecule type" value="Genomic_DNA"/>
</dbReference>
<evidence type="ECO:0000313" key="4">
    <source>
        <dbReference type="EMBL" id="MBL0742622.1"/>
    </source>
</evidence>
<reference evidence="4 5" key="1">
    <citation type="submission" date="2021-01" db="EMBL/GenBank/DDBJ databases">
        <title>Chryseolinea sp. Jin1 Genome sequencing and assembly.</title>
        <authorList>
            <person name="Kim I."/>
        </authorList>
    </citation>
    <scope>NUCLEOTIDE SEQUENCE [LARGE SCALE GENOMIC DNA]</scope>
    <source>
        <strain evidence="4 5">Jin1</strain>
    </source>
</reference>
<gene>
    <name evidence="4" type="ORF">JI741_15455</name>
</gene>
<name>A0ABS1KTN0_9BACT</name>
<dbReference type="InterPro" id="IPR003646">
    <property type="entry name" value="SH3-like_bac-type"/>
</dbReference>
<dbReference type="RefSeq" id="WP_202011038.1">
    <property type="nucleotide sequence ID" value="NZ_JAERRB010000004.1"/>
</dbReference>
<organism evidence="4 5">
    <name type="scientific">Chryseolinea lacunae</name>
    <dbReference type="NCBI Taxonomy" id="2801331"/>
    <lineage>
        <taxon>Bacteria</taxon>
        <taxon>Pseudomonadati</taxon>
        <taxon>Bacteroidota</taxon>
        <taxon>Cytophagia</taxon>
        <taxon>Cytophagales</taxon>
        <taxon>Fulvivirgaceae</taxon>
        <taxon>Chryseolinea</taxon>
    </lineage>
</organism>
<feature type="transmembrane region" description="Helical" evidence="1">
    <location>
        <begin position="157"/>
        <end position="177"/>
    </location>
</feature>
<dbReference type="Proteomes" id="UP000613030">
    <property type="component" value="Unassembled WGS sequence"/>
</dbReference>
<evidence type="ECO:0000313" key="5">
    <source>
        <dbReference type="Proteomes" id="UP000613030"/>
    </source>
</evidence>
<protein>
    <recommendedName>
        <fullName evidence="3">SH3b domain-containing protein</fullName>
    </recommendedName>
</protein>
<keyword evidence="1" id="KW-0472">Membrane</keyword>